<keyword evidence="10" id="KW-1185">Reference proteome</keyword>
<evidence type="ECO:0000256" key="6">
    <source>
        <dbReference type="ARBA" id="ARBA00023014"/>
    </source>
</evidence>
<evidence type="ECO:0000256" key="1">
    <source>
        <dbReference type="ARBA" id="ARBA00022448"/>
    </source>
</evidence>
<dbReference type="PANTHER" id="PTHR30176">
    <property type="entry name" value="FERREDOXIN-TYPE PROTEIN NAPH"/>
    <property type="match status" value="1"/>
</dbReference>
<dbReference type="STRING" id="1064535.MELS_1812"/>
<feature type="domain" description="4Fe-4S ferredoxin-type" evidence="8">
    <location>
        <begin position="426"/>
        <end position="445"/>
    </location>
</feature>
<feature type="transmembrane region" description="Helical" evidence="7">
    <location>
        <begin position="99"/>
        <end position="123"/>
    </location>
</feature>
<evidence type="ECO:0000256" key="4">
    <source>
        <dbReference type="ARBA" id="ARBA00022982"/>
    </source>
</evidence>
<keyword evidence="7" id="KW-0472">Membrane</keyword>
<evidence type="ECO:0000256" key="3">
    <source>
        <dbReference type="ARBA" id="ARBA00022723"/>
    </source>
</evidence>
<keyword evidence="3" id="KW-0479">Metal-binding</keyword>
<dbReference type="Pfam" id="PF12838">
    <property type="entry name" value="Fer4_7"/>
    <property type="match status" value="1"/>
</dbReference>
<organism evidence="9 10">
    <name type="scientific">Megasphaera elsdenii DSM 20460</name>
    <dbReference type="NCBI Taxonomy" id="1064535"/>
    <lineage>
        <taxon>Bacteria</taxon>
        <taxon>Bacillati</taxon>
        <taxon>Bacillota</taxon>
        <taxon>Negativicutes</taxon>
        <taxon>Veillonellales</taxon>
        <taxon>Veillonellaceae</taxon>
        <taxon>Megasphaera</taxon>
    </lineage>
</organism>
<dbReference type="RefSeq" id="WP_014016758.1">
    <property type="nucleotide sequence ID" value="NC_015873.1"/>
</dbReference>
<keyword evidence="7" id="KW-0812">Transmembrane</keyword>
<evidence type="ECO:0000313" key="9">
    <source>
        <dbReference type="EMBL" id="CCC74031.1"/>
    </source>
</evidence>
<evidence type="ECO:0000256" key="2">
    <source>
        <dbReference type="ARBA" id="ARBA00022485"/>
    </source>
</evidence>
<feature type="transmembrane region" description="Helical" evidence="7">
    <location>
        <begin position="45"/>
        <end position="78"/>
    </location>
</feature>
<dbReference type="GO" id="GO:0005886">
    <property type="term" value="C:plasma membrane"/>
    <property type="evidence" value="ECO:0007669"/>
    <property type="project" value="TreeGrafter"/>
</dbReference>
<dbReference type="Pfam" id="PF12801">
    <property type="entry name" value="Fer4_5"/>
    <property type="match status" value="2"/>
</dbReference>
<evidence type="ECO:0000256" key="5">
    <source>
        <dbReference type="ARBA" id="ARBA00023004"/>
    </source>
</evidence>
<keyword evidence="6" id="KW-0411">Iron-sulfur</keyword>
<dbReference type="PROSITE" id="PS51379">
    <property type="entry name" value="4FE4S_FER_2"/>
    <property type="match status" value="6"/>
</dbReference>
<dbReference type="Pfam" id="PF12837">
    <property type="entry name" value="Fer4_6"/>
    <property type="match status" value="1"/>
</dbReference>
<evidence type="ECO:0000256" key="7">
    <source>
        <dbReference type="SAM" id="Phobius"/>
    </source>
</evidence>
<dbReference type="EMBL" id="HE576794">
    <property type="protein sequence ID" value="CCC74031.1"/>
    <property type="molecule type" value="Genomic_DNA"/>
</dbReference>
<dbReference type="AlphaFoldDB" id="G0VRZ1"/>
<name>G0VRZ1_MEGEL</name>
<protein>
    <submittedName>
        <fullName evidence="9">Ferredoxin-type protein</fullName>
    </submittedName>
</protein>
<dbReference type="CDD" id="cd16373">
    <property type="entry name" value="DMSOR_beta_like"/>
    <property type="match status" value="1"/>
</dbReference>
<dbReference type="GO" id="GO:0051539">
    <property type="term" value="F:4 iron, 4 sulfur cluster binding"/>
    <property type="evidence" value="ECO:0007669"/>
    <property type="project" value="UniProtKB-KW"/>
</dbReference>
<proteinExistence type="predicted"/>
<gene>
    <name evidence="9" type="ORF">MELS_1812</name>
</gene>
<keyword evidence="7" id="KW-1133">Transmembrane helix</keyword>
<keyword evidence="4" id="KW-0249">Electron transport</keyword>
<dbReference type="KEGG" id="med:MELS_1812"/>
<dbReference type="InterPro" id="IPR051684">
    <property type="entry name" value="Electron_Trans/Redox"/>
</dbReference>
<dbReference type="PANTHER" id="PTHR30176:SF3">
    <property type="entry name" value="FERREDOXIN-TYPE PROTEIN NAPH"/>
    <property type="match status" value="1"/>
</dbReference>
<dbReference type="InterPro" id="IPR017900">
    <property type="entry name" value="4Fe4S_Fe_S_CS"/>
</dbReference>
<dbReference type="InterPro" id="IPR017896">
    <property type="entry name" value="4Fe4S_Fe-S-bd"/>
</dbReference>
<dbReference type="HOGENOM" id="CLU_024045_0_0_9"/>
<feature type="transmembrane region" description="Helical" evidence="7">
    <location>
        <begin position="166"/>
        <end position="189"/>
    </location>
</feature>
<accession>G0VRZ1</accession>
<keyword evidence="2" id="KW-0004">4Fe-4S</keyword>
<reference evidence="9 10" key="1">
    <citation type="journal article" date="2011" name="J. Bacteriol.">
        <title>Genome Sequence of the Ruminal Bacterium Megasphaera elsdenii.</title>
        <authorList>
            <person name="Marx H."/>
            <person name="Graf A.B."/>
            <person name="Tatto N."/>
            <person name="Thallinger G.G."/>
            <person name="Mattanovich D."/>
            <person name="Sauer M."/>
        </authorList>
    </citation>
    <scope>NUCLEOTIDE SEQUENCE [LARGE SCALE GENOMIC DNA]</scope>
    <source>
        <strain evidence="9 10">DSM 20460</strain>
    </source>
</reference>
<dbReference type="eggNOG" id="COG1143">
    <property type="taxonomic scope" value="Bacteria"/>
</dbReference>
<dbReference type="GeneID" id="97492634"/>
<keyword evidence="5" id="KW-0408">Iron</keyword>
<dbReference type="GO" id="GO:0046872">
    <property type="term" value="F:metal ion binding"/>
    <property type="evidence" value="ECO:0007669"/>
    <property type="project" value="UniProtKB-KW"/>
</dbReference>
<feature type="domain" description="4Fe-4S ferredoxin-type" evidence="8">
    <location>
        <begin position="215"/>
        <end position="244"/>
    </location>
</feature>
<keyword evidence="1" id="KW-0813">Transport</keyword>
<feature type="transmembrane region" description="Helical" evidence="7">
    <location>
        <begin position="12"/>
        <end position="33"/>
    </location>
</feature>
<dbReference type="SUPFAM" id="SSF54862">
    <property type="entry name" value="4Fe-4S ferredoxins"/>
    <property type="match status" value="2"/>
</dbReference>
<dbReference type="PROSITE" id="PS00198">
    <property type="entry name" value="4FE4S_FER_1"/>
    <property type="match status" value="3"/>
</dbReference>
<dbReference type="Proteomes" id="UP000010111">
    <property type="component" value="Chromosome"/>
</dbReference>
<feature type="domain" description="4Fe-4S ferredoxin-type" evidence="8">
    <location>
        <begin position="246"/>
        <end position="271"/>
    </location>
</feature>
<dbReference type="eggNOG" id="COG0348">
    <property type="taxonomic scope" value="Bacteria"/>
</dbReference>
<feature type="domain" description="4Fe-4S ferredoxin-type" evidence="8">
    <location>
        <begin position="369"/>
        <end position="401"/>
    </location>
</feature>
<sequence>MRNMLQRGRIVLSWLLMGAMVLTFAGIVAPVLPQWQVLPALLAGNLLVIAVIIVLTLLLGRIYCSVLCPLGISQDFVFWLAKRRKKNRRKFTFRRERRIVRYSILMLTGLAFLAGLSGFVGLVDPYSIFGRIVHDGLGLPVAYGWNALVGVNESHGWIPVLSKTDILWPPLAAMALAGVYFVVLTVLAWRYGRAYCHTVCPVGTLLGTLSRFSLFRPVIDGSRCTHCGACEKTCRSSCIDVAHGFVDTSRCVDCFDCVAVCPKGALTFSRTLPVKLPEKKLSGEGISRREMLLTTAVAAGTIAAGLARSQTVVPALMGTGKGKKKILPPGAVSADAFAQRCTACHLCVSRCPSGVLVPAVLENGALQMGQPYMDFSKGYCVYNCNFCSQACPAGAIRPLELAVKEKTKIGIARYAQFHCLIARDGIVCGNCARHCPVQAITLVENKDGRSYPHVDGARCIGCGSCEYHCPAKPAAISVSTLPKSS</sequence>
<evidence type="ECO:0000259" key="8">
    <source>
        <dbReference type="PROSITE" id="PS51379"/>
    </source>
</evidence>
<feature type="domain" description="4Fe-4S ferredoxin-type" evidence="8">
    <location>
        <begin position="330"/>
        <end position="361"/>
    </location>
</feature>
<feature type="domain" description="4Fe-4S ferredoxin-type" evidence="8">
    <location>
        <begin position="450"/>
        <end position="481"/>
    </location>
</feature>
<evidence type="ECO:0000313" key="10">
    <source>
        <dbReference type="Proteomes" id="UP000010111"/>
    </source>
</evidence>
<dbReference type="Gene3D" id="3.30.70.20">
    <property type="match status" value="3"/>
</dbReference>